<dbReference type="InterPro" id="IPR018222">
    <property type="entry name" value="Nuclear_transport_factor_2_euk"/>
</dbReference>
<comment type="subcellular location">
    <subcellularLocation>
        <location evidence="2">Cytoplasm</location>
    </subcellularLocation>
    <subcellularLocation>
        <location evidence="2">Nucleus</location>
    </subcellularLocation>
</comment>
<dbReference type="GO" id="GO:0005737">
    <property type="term" value="C:cytoplasm"/>
    <property type="evidence" value="ECO:0007669"/>
    <property type="project" value="UniProtKB-SubCell"/>
</dbReference>
<organism evidence="4">
    <name type="scientific">Pyramimonas obovata</name>
    <dbReference type="NCBI Taxonomy" id="1411642"/>
    <lineage>
        <taxon>Eukaryota</taxon>
        <taxon>Viridiplantae</taxon>
        <taxon>Chlorophyta</taxon>
        <taxon>Pyramimonadophyceae</taxon>
        <taxon>Pyramimonadales</taxon>
        <taxon>Pyramimonadaceae</taxon>
        <taxon>Pyramimonas</taxon>
        <taxon>Pyramimonas incertae sedis</taxon>
    </lineage>
</organism>
<sequence>MADPEEVAKAFVGHFYNVFDTNRPALANLYQDHSMMTFEGTKLQGAAAIVGKLTSLSFQKCQHQPKTIDAQPTAAGGILVFVSGDIFVEGEERPLKFSEVFSLAPTPEGSYFVFNNMFRLNYG</sequence>
<name>A0A7S0R3X7_9CHLO</name>
<dbReference type="InterPro" id="IPR032710">
    <property type="entry name" value="NTF2-like_dom_sf"/>
</dbReference>
<dbReference type="EMBL" id="HBFA01016883">
    <property type="protein sequence ID" value="CAD8666439.1"/>
    <property type="molecule type" value="Transcribed_RNA"/>
</dbReference>
<comment type="function">
    <text evidence="2">Has a role in nuclear-cytoplasmic transport of proteins and mRNAs.</text>
</comment>
<evidence type="ECO:0000259" key="3">
    <source>
        <dbReference type="PROSITE" id="PS50177"/>
    </source>
</evidence>
<keyword evidence="2" id="KW-0539">Nucleus</keyword>
<feature type="domain" description="NTF2" evidence="3">
    <location>
        <begin position="7"/>
        <end position="120"/>
    </location>
</feature>
<dbReference type="SUPFAM" id="SSF54427">
    <property type="entry name" value="NTF2-like"/>
    <property type="match status" value="1"/>
</dbReference>
<evidence type="ECO:0000313" key="4">
    <source>
        <dbReference type="EMBL" id="CAD8666439.1"/>
    </source>
</evidence>
<dbReference type="AlphaFoldDB" id="A0A7S0R3X7"/>
<dbReference type="Pfam" id="PF02136">
    <property type="entry name" value="NTF2"/>
    <property type="match status" value="1"/>
</dbReference>
<protein>
    <recommendedName>
        <fullName evidence="3">NTF2 domain-containing protein</fullName>
    </recommendedName>
</protein>
<dbReference type="FunFam" id="3.10.450.50:FF:000005">
    <property type="entry name" value="Nuclear transport factor 2"/>
    <property type="match status" value="1"/>
</dbReference>
<keyword evidence="2" id="KW-0653">Protein transport</keyword>
<keyword evidence="2" id="KW-0813">Transport</keyword>
<dbReference type="GO" id="GO:0051028">
    <property type="term" value="P:mRNA transport"/>
    <property type="evidence" value="ECO:0007669"/>
    <property type="project" value="UniProtKB-UniRule"/>
</dbReference>
<evidence type="ECO:0000256" key="2">
    <source>
        <dbReference type="RuleBase" id="RU369002"/>
    </source>
</evidence>
<dbReference type="PROSITE" id="PS50177">
    <property type="entry name" value="NTF2_DOMAIN"/>
    <property type="match status" value="1"/>
</dbReference>
<dbReference type="InterPro" id="IPR002075">
    <property type="entry name" value="NTF2_dom"/>
</dbReference>
<reference evidence="4" key="1">
    <citation type="submission" date="2021-01" db="EMBL/GenBank/DDBJ databases">
        <authorList>
            <person name="Corre E."/>
            <person name="Pelletier E."/>
            <person name="Niang G."/>
            <person name="Scheremetjew M."/>
            <person name="Finn R."/>
            <person name="Kale V."/>
            <person name="Holt S."/>
            <person name="Cochrane G."/>
            <person name="Meng A."/>
            <person name="Brown T."/>
            <person name="Cohen L."/>
        </authorList>
    </citation>
    <scope>NUCLEOTIDE SEQUENCE</scope>
    <source>
        <strain evidence="4">CCMP722</strain>
    </source>
</reference>
<dbReference type="InterPro" id="IPR045875">
    <property type="entry name" value="NTF2"/>
</dbReference>
<dbReference type="Gene3D" id="3.10.450.50">
    <property type="match status" value="1"/>
</dbReference>
<dbReference type="PANTHER" id="PTHR12612">
    <property type="entry name" value="NUCLEAR TRANSPORT FACTOR 2"/>
    <property type="match status" value="1"/>
</dbReference>
<dbReference type="CDD" id="cd00780">
    <property type="entry name" value="NTF2"/>
    <property type="match status" value="1"/>
</dbReference>
<evidence type="ECO:0000256" key="1">
    <source>
        <dbReference type="ARBA" id="ARBA00022490"/>
    </source>
</evidence>
<accession>A0A7S0R3X7</accession>
<keyword evidence="1 2" id="KW-0963">Cytoplasm</keyword>
<proteinExistence type="predicted"/>
<gene>
    <name evidence="4" type="ORF">POBO1169_LOCUS8640</name>
</gene>
<dbReference type="GO" id="GO:0005635">
    <property type="term" value="C:nuclear envelope"/>
    <property type="evidence" value="ECO:0007669"/>
    <property type="project" value="UniProtKB-ARBA"/>
</dbReference>
<dbReference type="GO" id="GO:0006606">
    <property type="term" value="P:protein import into nucleus"/>
    <property type="evidence" value="ECO:0007669"/>
    <property type="project" value="UniProtKB-ARBA"/>
</dbReference>